<dbReference type="EMBL" id="JBANAX010000716">
    <property type="protein sequence ID" value="KAL1195867.1"/>
    <property type="molecule type" value="Genomic_DNA"/>
</dbReference>
<name>A0ABD0ZMQ1_CARAN</name>
<evidence type="ECO:0000313" key="1">
    <source>
        <dbReference type="EMBL" id="KAL1195867.1"/>
    </source>
</evidence>
<comment type="caution">
    <text evidence="1">The sequence shown here is derived from an EMBL/GenBank/DDBJ whole genome shotgun (WGS) entry which is preliminary data.</text>
</comment>
<dbReference type="PANTHER" id="PTHR21717">
    <property type="entry name" value="TELOMERIC REPEAT BINDING PROTEIN"/>
    <property type="match status" value="1"/>
</dbReference>
<protein>
    <submittedName>
        <fullName evidence="1">Telomere repeat-binding protein 6</fullName>
    </submittedName>
</protein>
<dbReference type="Proteomes" id="UP001558713">
    <property type="component" value="Unassembled WGS sequence"/>
</dbReference>
<dbReference type="AlphaFoldDB" id="A0ABD0ZMQ1"/>
<gene>
    <name evidence="1" type="ORF">V5N11_027728</name>
</gene>
<proteinExistence type="predicted"/>
<sequence length="210" mass="23622">MLDCGFDAYQLAVVPRACRSHRGRRQKPMKNQNSEFEVLAQVARNFSGERKNRVGIGSLTHETKETKDGFVVNNFLEAMEVEVKPQPGQEIPSQVLLSKDWLALGPFMSSSPIIQEENFDSHSKNDGKRKMCYTKEPDSCSSRESQNMYPLKKRKLLYQNHRPEQRDTPCTVKFGIKSLKISELLVDINFRISHGGVTQSSGNGGGNADS</sequence>
<accession>A0ABD0ZMQ1</accession>
<reference evidence="1 2" key="1">
    <citation type="submission" date="2024-04" db="EMBL/GenBank/DDBJ databases">
        <title>Genome assembly C_amara_ONT_v2.</title>
        <authorList>
            <person name="Yant L."/>
            <person name="Moore C."/>
            <person name="Slenker M."/>
        </authorList>
    </citation>
    <scope>NUCLEOTIDE SEQUENCE [LARGE SCALE GENOMIC DNA]</scope>
    <source>
        <tissue evidence="1">Leaf</tissue>
    </source>
</reference>
<keyword evidence="2" id="KW-1185">Reference proteome</keyword>
<organism evidence="1 2">
    <name type="scientific">Cardamine amara subsp. amara</name>
    <dbReference type="NCBI Taxonomy" id="228776"/>
    <lineage>
        <taxon>Eukaryota</taxon>
        <taxon>Viridiplantae</taxon>
        <taxon>Streptophyta</taxon>
        <taxon>Embryophyta</taxon>
        <taxon>Tracheophyta</taxon>
        <taxon>Spermatophyta</taxon>
        <taxon>Magnoliopsida</taxon>
        <taxon>eudicotyledons</taxon>
        <taxon>Gunneridae</taxon>
        <taxon>Pentapetalae</taxon>
        <taxon>rosids</taxon>
        <taxon>malvids</taxon>
        <taxon>Brassicales</taxon>
        <taxon>Brassicaceae</taxon>
        <taxon>Cardamineae</taxon>
        <taxon>Cardamine</taxon>
    </lineage>
</organism>
<dbReference type="PANTHER" id="PTHR21717:SF70">
    <property type="entry name" value="TELOMERE REPEAT-BINDING PROTEIN 2-RELATED"/>
    <property type="match status" value="1"/>
</dbReference>
<dbReference type="InterPro" id="IPR031105">
    <property type="entry name" value="TRP_plant"/>
</dbReference>
<evidence type="ECO:0000313" key="2">
    <source>
        <dbReference type="Proteomes" id="UP001558713"/>
    </source>
</evidence>